<evidence type="ECO:0008006" key="5">
    <source>
        <dbReference type="Google" id="ProtNLM"/>
    </source>
</evidence>
<feature type="transmembrane region" description="Helical" evidence="2">
    <location>
        <begin position="34"/>
        <end position="52"/>
    </location>
</feature>
<feature type="region of interest" description="Disordered" evidence="1">
    <location>
        <begin position="665"/>
        <end position="684"/>
    </location>
</feature>
<evidence type="ECO:0000256" key="1">
    <source>
        <dbReference type="SAM" id="MobiDB-lite"/>
    </source>
</evidence>
<gene>
    <name evidence="3" type="ORF">Rhal01_02335</name>
</gene>
<comment type="caution">
    <text evidence="3">The sequence shown here is derived from an EMBL/GenBank/DDBJ whole genome shotgun (WGS) entry which is preliminary data.</text>
</comment>
<reference evidence="3 4" key="1">
    <citation type="submission" date="2024-02" db="EMBL/GenBank/DDBJ databases">
        <title>Rubritalea halochordaticola NBRC 107102.</title>
        <authorList>
            <person name="Ichikawa N."/>
            <person name="Katano-Makiyama Y."/>
            <person name="Hidaka K."/>
        </authorList>
    </citation>
    <scope>NUCLEOTIDE SEQUENCE [LARGE SCALE GENOMIC DNA]</scope>
    <source>
        <strain evidence="3 4">NBRC 107102</strain>
    </source>
</reference>
<protein>
    <recommendedName>
        <fullName evidence="5">DUF4175 family protein</fullName>
    </recommendedName>
</protein>
<feature type="transmembrane region" description="Helical" evidence="2">
    <location>
        <begin position="162"/>
        <end position="180"/>
    </location>
</feature>
<feature type="compositionally biased region" description="Gly residues" evidence="1">
    <location>
        <begin position="850"/>
        <end position="861"/>
    </location>
</feature>
<keyword evidence="4" id="KW-1185">Reference proteome</keyword>
<dbReference type="RefSeq" id="WP_346188866.1">
    <property type="nucleotide sequence ID" value="NZ_BAABRL010000007.1"/>
</dbReference>
<keyword evidence="2" id="KW-1133">Transmembrane helix</keyword>
<feature type="compositionally biased region" description="Basic and acidic residues" evidence="1">
    <location>
        <begin position="673"/>
        <end position="684"/>
    </location>
</feature>
<feature type="transmembrane region" description="Helical" evidence="2">
    <location>
        <begin position="64"/>
        <end position="85"/>
    </location>
</feature>
<feature type="compositionally biased region" description="Basic and acidic residues" evidence="1">
    <location>
        <begin position="575"/>
        <end position="601"/>
    </location>
</feature>
<feature type="region of interest" description="Disordered" evidence="1">
    <location>
        <begin position="892"/>
        <end position="912"/>
    </location>
</feature>
<name>A0ABP9V0V7_9BACT</name>
<sequence>MSEEKPKTEHLAPLPESLRIQLEQFRKQLWRIKILEATMAGLFGLLFSYILVYGLDRFWPTPPLVRLIILITGVSLFAIFAPIWINRWVFKHRRENQLARLIARHYPRLGDRLLGVVELQDQNEAATSMSPRLRAAAMEEVAKAARERDLDRALPASSHHKWGLVVVLLFFLTVIAGVMSPDASFNALKRWLLPLSDTERFTYTKLDKDQLPQPYHVPHGEDYSIDFQLTKDSDKPDEAKARQGMREWQTVKRNDRTYAFNFKGQSKDETINLRIGDSYHDILVKPVYRPTLTEISAKVEYPEYLQRKAQVIDLSSGVATILEGSKVTVMAKADRDLSAVEAGPMEITPILEAIDAQELPELPSAEEETAKPSAEASQPTFQELKATYSGNHIKTDSFHAVSANIKLPLNWTDKYGITAREKSVLTFNSQKDMEPHVYIQGVPSEIFKLAEETLTFEIQAEDDYGLKAAGIEWQGEFTKPTAKTPAKGELTLIQGAPDQTTLTDIVDFSFEAYNIEPQKLTIRAWTEDYKTDRGRIYSAPVTVYILTRDEHRQLIERRTKDAINRLEDLMRNEQESLDENKRLDRKTGEELQKDENRDKLGQQENAELDNADRMKDLAEEMEDIFKEATRNGDIDTDTMKKLAESAEQMKEMAEKEMPDIAQKLQDSQNQRNTQEKTDQDVQDAVKKQEELLQKMQETISKANEANKQLEAGTFVNRLKKAASEEDGIANILIRELNRSMDASEMLIGRNYEDLDPEDQRTFLELYTQQDQTNSDVRWIQEDLGHFYSRTQKEVHKKLLDSMRESAIDDRMDILKNDIKKAQANLSMNQAKDMAEQLRKWAKELENANDQGGGGGGGGGGQSNNEDQDFEFMLKVMKMIQKEQDIRARTRSLEQLKRALENNPTVPSPTPIP</sequence>
<accession>A0ABP9V0V7</accession>
<organism evidence="3 4">
    <name type="scientific">Rubritalea halochordaticola</name>
    <dbReference type="NCBI Taxonomy" id="714537"/>
    <lineage>
        <taxon>Bacteria</taxon>
        <taxon>Pseudomonadati</taxon>
        <taxon>Verrucomicrobiota</taxon>
        <taxon>Verrucomicrobiia</taxon>
        <taxon>Verrucomicrobiales</taxon>
        <taxon>Rubritaleaceae</taxon>
        <taxon>Rubritalea</taxon>
    </lineage>
</organism>
<keyword evidence="2" id="KW-0812">Transmembrane</keyword>
<evidence type="ECO:0000313" key="3">
    <source>
        <dbReference type="EMBL" id="GAA5496153.1"/>
    </source>
</evidence>
<keyword evidence="2" id="KW-0472">Membrane</keyword>
<feature type="region of interest" description="Disordered" evidence="1">
    <location>
        <begin position="575"/>
        <end position="612"/>
    </location>
</feature>
<dbReference type="Proteomes" id="UP001424741">
    <property type="component" value="Unassembled WGS sequence"/>
</dbReference>
<dbReference type="EMBL" id="BAABRL010000007">
    <property type="protein sequence ID" value="GAA5496153.1"/>
    <property type="molecule type" value="Genomic_DNA"/>
</dbReference>
<proteinExistence type="predicted"/>
<feature type="region of interest" description="Disordered" evidence="1">
    <location>
        <begin position="846"/>
        <end position="867"/>
    </location>
</feature>
<evidence type="ECO:0000313" key="4">
    <source>
        <dbReference type="Proteomes" id="UP001424741"/>
    </source>
</evidence>
<evidence type="ECO:0000256" key="2">
    <source>
        <dbReference type="SAM" id="Phobius"/>
    </source>
</evidence>